<evidence type="ECO:0000256" key="2">
    <source>
        <dbReference type="ARBA" id="ARBA00022723"/>
    </source>
</evidence>
<dbReference type="PROSITE" id="PS00197">
    <property type="entry name" value="2FE2S_FER_1"/>
    <property type="match status" value="1"/>
</dbReference>
<organism evidence="7 8">
    <name type="scientific">Litorihabitans aurantiacus</name>
    <dbReference type="NCBI Taxonomy" id="1930061"/>
    <lineage>
        <taxon>Bacteria</taxon>
        <taxon>Bacillati</taxon>
        <taxon>Actinomycetota</taxon>
        <taxon>Actinomycetes</taxon>
        <taxon>Micrococcales</taxon>
        <taxon>Beutenbergiaceae</taxon>
        <taxon>Litorihabitans</taxon>
    </lineage>
</organism>
<reference evidence="7" key="1">
    <citation type="journal article" date="2014" name="Int. J. Syst. Evol. Microbiol.">
        <title>Complete genome sequence of Corynebacterium casei LMG S-19264T (=DSM 44701T), isolated from a smear-ripened cheese.</title>
        <authorList>
            <consortium name="US DOE Joint Genome Institute (JGI-PGF)"/>
            <person name="Walter F."/>
            <person name="Albersmeier A."/>
            <person name="Kalinowski J."/>
            <person name="Ruckert C."/>
        </authorList>
    </citation>
    <scope>NUCLEOTIDE SEQUENCE</scope>
    <source>
        <strain evidence="7">NBRC 112290</strain>
    </source>
</reference>
<dbReference type="SUPFAM" id="SSF54665">
    <property type="entry name" value="CO dehydrogenase molybdoprotein N-domain-like"/>
    <property type="match status" value="1"/>
</dbReference>
<dbReference type="InterPro" id="IPR001041">
    <property type="entry name" value="2Fe-2S_ferredoxin-type"/>
</dbReference>
<feature type="region of interest" description="Disordered" evidence="5">
    <location>
        <begin position="186"/>
        <end position="205"/>
    </location>
</feature>
<sequence length="971" mass="101355">MRLTVNDSEVETPPPAPGQCLRTLLRASGHTEVKKGCDAGDCGACSVLLDGRPVHSCLIPAVRAEGRSVTTAAGLAPGDELHPVQEELVERFGFQCGFCTPGMSVTAASLAPSDLPDLERRMKGNLCRCTGYRPVRESICAGVRRAGGAEVTEGDGGGEPAPSGCGGGGVAGGCGGCALGEAAPSRASVEAEPESDSMEEGVGVSVRPPRGRAIVQGLEPYTFDTVVPGALTLRVVGSPHAHARVVGIDAAAARAVPGVVAILTHEDTPARRYSTARHQFRDDDPDDTRMLDDVVRHVGQRVVAVVAESAEAAARACALVEVTYEVLPAVLDPEAARGPGAPLIHPDLDERDRVHDSSRNVVAALHGGYGGDVDEALAASAVTVGGTWRTSRVSHSQLETHGSIGWLEDDGRLVIRSSTQVPFLVRDELALILDRPRESVRVFAARVGGGFGGKQEIFTEDLVALAVLRTGRPVAYEFTRHDEFVRSSVRHPMRVAVTLGADESGVLTAMKVDVLSDTGAYGNHAIGVMFHGCSESIAVYRSPVVRVDAEAVYTNNIPSGAFRGYGLGQVILGVESAMDLLAQRLGMDPFELRRRNVVAHGDPVHVTHEHHEEDIVWGSYGLDQCLDLAQAALARGNGVEAPAGWAVGEGMALSMLSTMAPRGHFSDANVTLRPDGVLVCDVGSAEFGNGSATAHRQIAASVLGVGGDRLELRRSDTDLVGHDTGAFASSGITVAGRALHAACLRMRELVARVAREVVAGDGAGAGGGGDVPAEVGDAVVLGREGAVIGGTTVAWADLIAAAAPEDLVTEGLRVSVEERAYVRSLAFNVHAARVAVDVETGAVKVLQSIQSADAGTLINPAQVRGQVEGGAAQGLGSALLEEVMVDETGTVTSPVFRFYRVPQMADVPLTEVYLAETRDELGPFGAKSMSESPYNPVAPAIGNAIARATGARVYTQPFSRDRVWRAAAGRD</sequence>
<dbReference type="PANTHER" id="PTHR11908">
    <property type="entry name" value="XANTHINE DEHYDROGENASE"/>
    <property type="match status" value="1"/>
</dbReference>
<dbReference type="Proteomes" id="UP001157161">
    <property type="component" value="Unassembled WGS sequence"/>
</dbReference>
<evidence type="ECO:0000259" key="6">
    <source>
        <dbReference type="PROSITE" id="PS51085"/>
    </source>
</evidence>
<dbReference type="SUPFAM" id="SSF56003">
    <property type="entry name" value="Molybdenum cofactor-binding domain"/>
    <property type="match status" value="1"/>
</dbReference>
<dbReference type="SMART" id="SM01008">
    <property type="entry name" value="Ald_Xan_dh_C"/>
    <property type="match status" value="1"/>
</dbReference>
<dbReference type="GO" id="GO:0016491">
    <property type="term" value="F:oxidoreductase activity"/>
    <property type="evidence" value="ECO:0007669"/>
    <property type="project" value="UniProtKB-KW"/>
</dbReference>
<dbReference type="GO" id="GO:0005506">
    <property type="term" value="F:iron ion binding"/>
    <property type="evidence" value="ECO:0007669"/>
    <property type="project" value="InterPro"/>
</dbReference>
<gene>
    <name evidence="7" type="ORF">GCM10025875_01340</name>
</gene>
<dbReference type="PROSITE" id="PS51085">
    <property type="entry name" value="2FE2S_FER_2"/>
    <property type="match status" value="1"/>
</dbReference>
<dbReference type="InterPro" id="IPR036856">
    <property type="entry name" value="Ald_Oxase/Xan_DH_a/b_sf"/>
</dbReference>
<dbReference type="Gene3D" id="3.10.20.30">
    <property type="match status" value="1"/>
</dbReference>
<dbReference type="PANTHER" id="PTHR11908:SF157">
    <property type="entry name" value="XANTHINE DEHYDROGENASE SUBUNIT D-RELATED"/>
    <property type="match status" value="1"/>
</dbReference>
<dbReference type="InterPro" id="IPR006058">
    <property type="entry name" value="2Fe2S_fd_BS"/>
</dbReference>
<comment type="similarity">
    <text evidence="1">Belongs to the xanthine dehydrogenase family.</text>
</comment>
<proteinExistence type="inferred from homology"/>
<dbReference type="Gene3D" id="1.10.150.120">
    <property type="entry name" value="[2Fe-2S]-binding domain"/>
    <property type="match status" value="1"/>
</dbReference>
<dbReference type="InterPro" id="IPR008274">
    <property type="entry name" value="AldOxase/xan_DH_MoCoBD1"/>
</dbReference>
<dbReference type="EMBL" id="BSUM01000001">
    <property type="protein sequence ID" value="GMA30142.1"/>
    <property type="molecule type" value="Genomic_DNA"/>
</dbReference>
<dbReference type="InterPro" id="IPR016208">
    <property type="entry name" value="Ald_Oxase/xanthine_DH-like"/>
</dbReference>
<feature type="domain" description="2Fe-2S ferredoxin-type" evidence="6">
    <location>
        <begin position="1"/>
        <end position="75"/>
    </location>
</feature>
<evidence type="ECO:0000256" key="4">
    <source>
        <dbReference type="ARBA" id="ARBA00023004"/>
    </source>
</evidence>
<evidence type="ECO:0000256" key="5">
    <source>
        <dbReference type="SAM" id="MobiDB-lite"/>
    </source>
</evidence>
<dbReference type="InterPro" id="IPR002888">
    <property type="entry name" value="2Fe-2S-bd"/>
</dbReference>
<dbReference type="GO" id="GO:0051537">
    <property type="term" value="F:2 iron, 2 sulfur cluster binding"/>
    <property type="evidence" value="ECO:0007669"/>
    <property type="project" value="InterPro"/>
</dbReference>
<dbReference type="SUPFAM" id="SSF47741">
    <property type="entry name" value="CO dehydrogenase ISP C-domain like"/>
    <property type="match status" value="1"/>
</dbReference>
<comment type="caution">
    <text evidence="7">The sequence shown here is derived from an EMBL/GenBank/DDBJ whole genome shotgun (WGS) entry which is preliminary data.</text>
</comment>
<evidence type="ECO:0000313" key="8">
    <source>
        <dbReference type="Proteomes" id="UP001157161"/>
    </source>
</evidence>
<dbReference type="InterPro" id="IPR046867">
    <property type="entry name" value="AldOxase/xan_DH_MoCoBD2"/>
</dbReference>
<reference evidence="7" key="2">
    <citation type="submission" date="2023-02" db="EMBL/GenBank/DDBJ databases">
        <authorList>
            <person name="Sun Q."/>
            <person name="Mori K."/>
        </authorList>
    </citation>
    <scope>NUCLEOTIDE SEQUENCE</scope>
    <source>
        <strain evidence="7">NBRC 112290</strain>
    </source>
</reference>
<evidence type="ECO:0000256" key="1">
    <source>
        <dbReference type="ARBA" id="ARBA00006849"/>
    </source>
</evidence>
<dbReference type="Gene3D" id="3.90.1170.50">
    <property type="entry name" value="Aldehyde oxidase/xanthine dehydrogenase, a/b hammerhead"/>
    <property type="match status" value="1"/>
</dbReference>
<dbReference type="CDD" id="cd00207">
    <property type="entry name" value="fer2"/>
    <property type="match status" value="1"/>
</dbReference>
<dbReference type="InterPro" id="IPR000674">
    <property type="entry name" value="Ald_Oxase/Xan_DH_a/b"/>
</dbReference>
<keyword evidence="3" id="KW-0560">Oxidoreductase</keyword>
<dbReference type="InterPro" id="IPR012675">
    <property type="entry name" value="Beta-grasp_dom_sf"/>
</dbReference>
<dbReference type="AlphaFoldDB" id="A0AA37UW76"/>
<keyword evidence="2" id="KW-0479">Metal-binding</keyword>
<dbReference type="Pfam" id="PF00111">
    <property type="entry name" value="Fer2"/>
    <property type="match status" value="1"/>
</dbReference>
<dbReference type="InterPro" id="IPR036010">
    <property type="entry name" value="2Fe-2S_ferredoxin-like_sf"/>
</dbReference>
<dbReference type="InterPro" id="IPR036884">
    <property type="entry name" value="2Fe-2S-bd_dom_sf"/>
</dbReference>
<dbReference type="Pfam" id="PF02738">
    <property type="entry name" value="MoCoBD_1"/>
    <property type="match status" value="1"/>
</dbReference>
<dbReference type="Pfam" id="PF20256">
    <property type="entry name" value="MoCoBD_2"/>
    <property type="match status" value="1"/>
</dbReference>
<dbReference type="PIRSF" id="PIRSF000127">
    <property type="entry name" value="Xanthine_DH"/>
    <property type="match status" value="1"/>
</dbReference>
<protein>
    <submittedName>
        <fullName evidence="7">Xanthine dehydrogenase family protein</fullName>
    </submittedName>
</protein>
<dbReference type="Gene3D" id="3.30.365.10">
    <property type="entry name" value="Aldehyde oxidase/xanthine dehydrogenase, molybdopterin binding domain"/>
    <property type="match status" value="4"/>
</dbReference>
<dbReference type="RefSeq" id="WP_284248609.1">
    <property type="nucleotide sequence ID" value="NZ_BSUM01000001.1"/>
</dbReference>
<dbReference type="SUPFAM" id="SSF54292">
    <property type="entry name" value="2Fe-2S ferredoxin-like"/>
    <property type="match status" value="1"/>
</dbReference>
<dbReference type="Pfam" id="PF01315">
    <property type="entry name" value="Ald_Xan_dh_C"/>
    <property type="match status" value="1"/>
</dbReference>
<keyword evidence="4" id="KW-0408">Iron</keyword>
<accession>A0AA37UW76</accession>
<keyword evidence="8" id="KW-1185">Reference proteome</keyword>
<name>A0AA37UW76_9MICO</name>
<evidence type="ECO:0000313" key="7">
    <source>
        <dbReference type="EMBL" id="GMA30142.1"/>
    </source>
</evidence>
<dbReference type="InterPro" id="IPR037165">
    <property type="entry name" value="AldOxase/xan_DH_Mopterin-bd_sf"/>
</dbReference>
<dbReference type="Pfam" id="PF01799">
    <property type="entry name" value="Fer2_2"/>
    <property type="match status" value="1"/>
</dbReference>
<evidence type="ECO:0000256" key="3">
    <source>
        <dbReference type="ARBA" id="ARBA00023002"/>
    </source>
</evidence>